<evidence type="ECO:0000256" key="1">
    <source>
        <dbReference type="ARBA" id="ARBA00049983"/>
    </source>
</evidence>
<evidence type="ECO:0000313" key="5">
    <source>
        <dbReference type="Proteomes" id="UP000812440"/>
    </source>
</evidence>
<comment type="caution">
    <text evidence="4">The sequence shown here is derived from an EMBL/GenBank/DDBJ whole genome shotgun (WGS) entry which is preliminary data.</text>
</comment>
<dbReference type="PANTHER" id="PTHR13347">
    <property type="entry name" value="HEAT REPEAT-CONTAINING PROTEIN 3"/>
    <property type="match status" value="1"/>
</dbReference>
<sequence>MVKDPCAVRHGPAESRSLHCLQSTSPEVREFACASISKLVQQSKVIPSFLQRDAVRCLGPLLLDKCLSVRETAAGALRNLSTCGGFEVCDSMVTRDVMTPLVALLRECTTGLDANMEAAMPSNNLTKNVEDIANQAINVLWNVCESNSKALCIFNKESCVDIVLLCLSKFQTNIELATSAAYCLQTVTEDNQDLLASFDSHSLQILESVMMAMANTMEICLLQTLIAALSVDAGQFITQMKEAELKRLSEAAVENETEEAVVNLEDASQNDEDGMMDGLVKKKKLTDISDLIPAVDEELKQVSALLVAQKTALELIVNMCYSDDPSDDEWEEQSSSDESEMGLEKSLNDSGGQLFSPLCLSDEVHSAIINHLIPKKVFEKTSFPSSCALDICREAPLWKPLIPKMYTVQYRALTCLHNILSVLDIESLGGNSALQELAQHLLEIVFTPSDVPKPDEFLEAASSAVRALFQIMASKGIQQCMTPEQVMSFSNACVQSKNTSARVNAVSIVGIMGSVLAKSVNTSEALKNIGNFLLGTAGNDSSLVVSGGALDAIFDVFADGEESEKAAVEIRLLQALRKIQPSFKAKMRKDGREKYSSDQLCVLDNVKTNLRRFISTLMALKKAQRHENLVFYKNMYKCYLKDLFLIQGSYNRNIFFSSTITTILSKAVV</sequence>
<dbReference type="InterPro" id="IPR016024">
    <property type="entry name" value="ARM-type_fold"/>
</dbReference>
<feature type="compositionally biased region" description="Acidic residues" evidence="2">
    <location>
        <begin position="325"/>
        <end position="341"/>
    </location>
</feature>
<reference evidence="4" key="1">
    <citation type="thesis" date="2020" institute="ProQuest LLC" country="789 East Eisenhower Parkway, Ann Arbor, MI, USA">
        <title>Comparative Genomics and Chromosome Evolution.</title>
        <authorList>
            <person name="Mudd A.B."/>
        </authorList>
    </citation>
    <scope>NUCLEOTIDE SEQUENCE</scope>
    <source>
        <strain evidence="4">Female2</strain>
        <tissue evidence="4">Blood</tissue>
    </source>
</reference>
<protein>
    <recommendedName>
        <fullName evidence="3">SYO1-like TPR repeats domain-containing protein</fullName>
    </recommendedName>
</protein>
<proteinExistence type="inferred from homology"/>
<dbReference type="InterPro" id="IPR052616">
    <property type="entry name" value="SYO1-like"/>
</dbReference>
<dbReference type="InterPro" id="IPR011989">
    <property type="entry name" value="ARM-like"/>
</dbReference>
<dbReference type="GO" id="GO:0042273">
    <property type="term" value="P:ribosomal large subunit biogenesis"/>
    <property type="evidence" value="ECO:0007669"/>
    <property type="project" value="TreeGrafter"/>
</dbReference>
<comment type="similarity">
    <text evidence="1">Belongs to the nuclear import and ribosome assembly adapter family.</text>
</comment>
<dbReference type="Proteomes" id="UP000812440">
    <property type="component" value="Chromosome 4"/>
</dbReference>
<feature type="domain" description="SYO1-like TPR repeats" evidence="3">
    <location>
        <begin position="363"/>
        <end position="615"/>
    </location>
</feature>
<dbReference type="GO" id="GO:0051082">
    <property type="term" value="F:unfolded protein binding"/>
    <property type="evidence" value="ECO:0007669"/>
    <property type="project" value="TreeGrafter"/>
</dbReference>
<evidence type="ECO:0000259" key="3">
    <source>
        <dbReference type="Pfam" id="PF25567"/>
    </source>
</evidence>
<name>A0A8T2J2W9_9PIPI</name>
<dbReference type="InterPro" id="IPR057990">
    <property type="entry name" value="TPR_SYO1"/>
</dbReference>
<gene>
    <name evidence="4" type="ORF">GDO86_008456</name>
</gene>
<dbReference type="PANTHER" id="PTHR13347:SF1">
    <property type="entry name" value="HEAT REPEAT-CONTAINING PROTEIN 3"/>
    <property type="match status" value="1"/>
</dbReference>
<dbReference type="Gene3D" id="1.25.10.10">
    <property type="entry name" value="Leucine-rich Repeat Variant"/>
    <property type="match status" value="1"/>
</dbReference>
<evidence type="ECO:0000313" key="4">
    <source>
        <dbReference type="EMBL" id="KAG8437754.1"/>
    </source>
</evidence>
<dbReference type="CDD" id="cd13394">
    <property type="entry name" value="Syo1_like"/>
    <property type="match status" value="1"/>
</dbReference>
<dbReference type="AlphaFoldDB" id="A0A8T2J2W9"/>
<evidence type="ECO:0000256" key="2">
    <source>
        <dbReference type="SAM" id="MobiDB-lite"/>
    </source>
</evidence>
<dbReference type="OrthoDB" id="288703at2759"/>
<accession>A0A8T2J2W9</accession>
<feature type="region of interest" description="Disordered" evidence="2">
    <location>
        <begin position="325"/>
        <end position="347"/>
    </location>
</feature>
<organism evidence="4 5">
    <name type="scientific">Hymenochirus boettgeri</name>
    <name type="common">Congo dwarf clawed frog</name>
    <dbReference type="NCBI Taxonomy" id="247094"/>
    <lineage>
        <taxon>Eukaryota</taxon>
        <taxon>Metazoa</taxon>
        <taxon>Chordata</taxon>
        <taxon>Craniata</taxon>
        <taxon>Vertebrata</taxon>
        <taxon>Euteleostomi</taxon>
        <taxon>Amphibia</taxon>
        <taxon>Batrachia</taxon>
        <taxon>Anura</taxon>
        <taxon>Pipoidea</taxon>
        <taxon>Pipidae</taxon>
        <taxon>Pipinae</taxon>
        <taxon>Hymenochirus</taxon>
    </lineage>
</organism>
<dbReference type="GO" id="GO:0006606">
    <property type="term" value="P:protein import into nucleus"/>
    <property type="evidence" value="ECO:0007669"/>
    <property type="project" value="TreeGrafter"/>
</dbReference>
<dbReference type="SUPFAM" id="SSF48371">
    <property type="entry name" value="ARM repeat"/>
    <property type="match status" value="1"/>
</dbReference>
<dbReference type="EMBL" id="JAACNH010000007">
    <property type="protein sequence ID" value="KAG8437754.1"/>
    <property type="molecule type" value="Genomic_DNA"/>
</dbReference>
<dbReference type="Pfam" id="PF25567">
    <property type="entry name" value="TPR_SYO1"/>
    <property type="match status" value="1"/>
</dbReference>
<keyword evidence="5" id="KW-1185">Reference proteome</keyword>